<accession>A0ABQ9NGK5</accession>
<dbReference type="EMBL" id="JAPDRL010000117">
    <property type="protein sequence ID" value="KAJ9656713.1"/>
    <property type="molecule type" value="Genomic_DNA"/>
</dbReference>
<dbReference type="Proteomes" id="UP001172684">
    <property type="component" value="Unassembled WGS sequence"/>
</dbReference>
<evidence type="ECO:0000313" key="2">
    <source>
        <dbReference type="EMBL" id="KAJ9656713.1"/>
    </source>
</evidence>
<evidence type="ECO:0000313" key="3">
    <source>
        <dbReference type="Proteomes" id="UP001172684"/>
    </source>
</evidence>
<keyword evidence="3" id="KW-1185">Reference proteome</keyword>
<feature type="compositionally biased region" description="Acidic residues" evidence="1">
    <location>
        <begin position="41"/>
        <end position="50"/>
    </location>
</feature>
<feature type="region of interest" description="Disordered" evidence="1">
    <location>
        <begin position="131"/>
        <end position="175"/>
    </location>
</feature>
<protein>
    <submittedName>
        <fullName evidence="2">Uncharacterized protein</fullName>
    </submittedName>
</protein>
<gene>
    <name evidence="2" type="ORF">H2201_008445</name>
</gene>
<evidence type="ECO:0000256" key="1">
    <source>
        <dbReference type="SAM" id="MobiDB-lite"/>
    </source>
</evidence>
<sequence>MESLLHILSKSAADAAANHQPTATPTLEPPPAYTAHADFSSDPEEEEDECEPSTNITINASTNIQGSFNLVALPNNDPARLVAVVLGALNTSSARTSRRGDVHLNINCGITIVGDRNIVGAPAASLLKPRTVAGTAPRPSMADNVAPAEERKRKADNESDELPEAKRVETDGTAV</sequence>
<comment type="caution">
    <text evidence="2">The sequence shown here is derived from an EMBL/GenBank/DDBJ whole genome shotgun (WGS) entry which is preliminary data.</text>
</comment>
<name>A0ABQ9NGK5_9PEZI</name>
<reference evidence="2" key="1">
    <citation type="submission" date="2022-10" db="EMBL/GenBank/DDBJ databases">
        <title>Culturing micro-colonial fungi from biological soil crusts in the Mojave desert and describing Neophaeococcomyces mojavensis, and introducing the new genera and species Taxawa tesnikishii.</title>
        <authorList>
            <person name="Kurbessoian T."/>
            <person name="Stajich J.E."/>
        </authorList>
    </citation>
    <scope>NUCLEOTIDE SEQUENCE</scope>
    <source>
        <strain evidence="2">TK_1</strain>
    </source>
</reference>
<proteinExistence type="predicted"/>
<feature type="region of interest" description="Disordered" evidence="1">
    <location>
        <begin position="12"/>
        <end position="50"/>
    </location>
</feature>
<organism evidence="2 3">
    <name type="scientific">Coniosporium apollinis</name>
    <dbReference type="NCBI Taxonomy" id="61459"/>
    <lineage>
        <taxon>Eukaryota</taxon>
        <taxon>Fungi</taxon>
        <taxon>Dikarya</taxon>
        <taxon>Ascomycota</taxon>
        <taxon>Pezizomycotina</taxon>
        <taxon>Dothideomycetes</taxon>
        <taxon>Dothideomycetes incertae sedis</taxon>
        <taxon>Coniosporium</taxon>
    </lineage>
</organism>
<feature type="compositionally biased region" description="Basic and acidic residues" evidence="1">
    <location>
        <begin position="148"/>
        <end position="175"/>
    </location>
</feature>